<evidence type="ECO:0000256" key="1">
    <source>
        <dbReference type="SAM" id="MobiDB-lite"/>
    </source>
</evidence>
<organism evidence="2 3">
    <name type="scientific">Lucifera butyrica</name>
    <dbReference type="NCBI Taxonomy" id="1351585"/>
    <lineage>
        <taxon>Bacteria</taxon>
        <taxon>Bacillati</taxon>
        <taxon>Bacillota</taxon>
        <taxon>Negativicutes</taxon>
        <taxon>Veillonellales</taxon>
        <taxon>Veillonellaceae</taxon>
        <taxon>Lucifera</taxon>
    </lineage>
</organism>
<proteinExistence type="predicted"/>
<dbReference type="EMBL" id="UPPP01000094">
    <property type="protein sequence ID" value="VBB08556.1"/>
    <property type="molecule type" value="Genomic_DNA"/>
</dbReference>
<accession>A0A498R736</accession>
<feature type="region of interest" description="Disordered" evidence="1">
    <location>
        <begin position="1"/>
        <end position="30"/>
    </location>
</feature>
<evidence type="ECO:0000313" key="3">
    <source>
        <dbReference type="Proteomes" id="UP000277811"/>
    </source>
</evidence>
<sequence length="83" mass="8650">MPRCRVCGNTSSFGSSRIPPPAQSANGPLSGLAGDFNGNEIVRTRSLGADKQVTTAALDNPAAFFDICLYCGSQEVDWGESPA</sequence>
<keyword evidence="3" id="KW-1185">Reference proteome</keyword>
<dbReference type="RefSeq" id="WP_122629435.1">
    <property type="nucleotide sequence ID" value="NZ_UPPP01000094.1"/>
</dbReference>
<dbReference type="Proteomes" id="UP000277811">
    <property type="component" value="Unassembled WGS sequence"/>
</dbReference>
<dbReference type="OrthoDB" id="1787247at2"/>
<name>A0A498R736_9FIRM</name>
<protein>
    <submittedName>
        <fullName evidence="2">Uncharacterized protein</fullName>
    </submittedName>
</protein>
<evidence type="ECO:0000313" key="2">
    <source>
        <dbReference type="EMBL" id="VBB08556.1"/>
    </source>
</evidence>
<gene>
    <name evidence="2" type="ORF">LUCI_3834</name>
</gene>
<dbReference type="AlphaFoldDB" id="A0A498R736"/>
<reference evidence="2 3" key="1">
    <citation type="submission" date="2018-06" db="EMBL/GenBank/DDBJ databases">
        <authorList>
            <person name="Strepis N."/>
        </authorList>
    </citation>
    <scope>NUCLEOTIDE SEQUENCE [LARGE SCALE GENOMIC DNA]</scope>
    <source>
        <strain evidence="2">LUCI</strain>
    </source>
</reference>